<dbReference type="RefSeq" id="WP_167129508.1">
    <property type="nucleotide sequence ID" value="NZ_JAANCM010000006.1"/>
</dbReference>
<dbReference type="PANTHER" id="PTHR43794:SF11">
    <property type="entry name" value="AMIDOHYDROLASE-RELATED DOMAIN-CONTAINING PROTEIN"/>
    <property type="match status" value="1"/>
</dbReference>
<organism evidence="4 5">
    <name type="scientific">Ferranicluibacter rubi</name>
    <dbReference type="NCBI Taxonomy" id="2715133"/>
    <lineage>
        <taxon>Bacteria</taxon>
        <taxon>Pseudomonadati</taxon>
        <taxon>Pseudomonadota</taxon>
        <taxon>Alphaproteobacteria</taxon>
        <taxon>Hyphomicrobiales</taxon>
        <taxon>Rhizobiaceae</taxon>
        <taxon>Ferranicluibacter</taxon>
    </lineage>
</organism>
<dbReference type="GO" id="GO:0016810">
    <property type="term" value="F:hydrolase activity, acting on carbon-nitrogen (but not peptide) bonds"/>
    <property type="evidence" value="ECO:0007669"/>
    <property type="project" value="InterPro"/>
</dbReference>
<reference evidence="4" key="1">
    <citation type="submission" date="2020-03" db="EMBL/GenBank/DDBJ databases">
        <title>Ferranicluibacter endophyticum gen. nov., sp. nov., a new genus isolated from Rubus ulmifolius Schott. stem.</title>
        <authorList>
            <person name="Roca-Couso R."/>
            <person name="Flores-Felix J.D."/>
            <person name="Igual J.M."/>
            <person name="Rivas R."/>
        </authorList>
    </citation>
    <scope>NUCLEOTIDE SEQUENCE</scope>
    <source>
        <strain evidence="4">CRRU44</strain>
    </source>
</reference>
<sequence length="507" mass="55691">MTETLFRNALILTMAPGSNGATLSGDVLVRDGRIISVGTTVIPTPDMVIIEAAGKLIMPGLINAHTHSSETFFRGRYERMPLEVWLLYAYPLLVGTQISPRLLYLRTLLLAMESLRSGVTTLSDDFFDVPGHDVERLATVFSAYEASGIRANISSAVMNIPTLDALPFAREIVPLELQRLLDGNPQIRTDEYIAFCKEIFSTLHGRAGRLQFMIAPSAPQRCTPDLIQACHALARDKSVPFHTHVVETKTQAVTGQLLYGKSLIRHLHDLGALDRHTTIAHSVWVNDADIELMGAARCSVAHNAVSNQKLGAGIAPIRRLLEAGVTVGLGTDGVCSNDTARILDVMRTAALIHGVSGPDPEEWLTANEILHAATLGGARTALLDHVTGSLEPGKAADIIMLDLDTYAFQPFNDAERQIVFSENGSSIKLVMVAGEVVVRDRKLVTIDEAAIFQEIRETVPELLAEHGEVERRNRIFEPWFAEIHRRASLVDVGMNRYAGDMPFWRRN</sequence>
<dbReference type="PANTHER" id="PTHR43794">
    <property type="entry name" value="AMINOHYDROLASE SSNA-RELATED"/>
    <property type="match status" value="1"/>
</dbReference>
<dbReference type="InterPro" id="IPR006680">
    <property type="entry name" value="Amidohydro-rel"/>
</dbReference>
<dbReference type="Pfam" id="PF01979">
    <property type="entry name" value="Amidohydro_1"/>
    <property type="match status" value="1"/>
</dbReference>
<dbReference type="CDD" id="cd01298">
    <property type="entry name" value="ATZ_TRZ_like"/>
    <property type="match status" value="1"/>
</dbReference>
<comment type="similarity">
    <text evidence="1">Belongs to the metallo-dependent hydrolases superfamily. ATZ/TRZ family.</text>
</comment>
<dbReference type="SUPFAM" id="SSF51556">
    <property type="entry name" value="Metallo-dependent hydrolases"/>
    <property type="match status" value="1"/>
</dbReference>
<dbReference type="Gene3D" id="3.20.20.140">
    <property type="entry name" value="Metal-dependent hydrolases"/>
    <property type="match status" value="1"/>
</dbReference>
<feature type="domain" description="Amidohydrolase-related" evidence="3">
    <location>
        <begin position="57"/>
        <end position="437"/>
    </location>
</feature>
<dbReference type="InterPro" id="IPR011059">
    <property type="entry name" value="Metal-dep_hydrolase_composite"/>
</dbReference>
<evidence type="ECO:0000313" key="5">
    <source>
        <dbReference type="Proteomes" id="UP001155840"/>
    </source>
</evidence>
<dbReference type="Gene3D" id="2.30.40.10">
    <property type="entry name" value="Urease, subunit C, domain 1"/>
    <property type="match status" value="1"/>
</dbReference>
<proteinExistence type="inferred from homology"/>
<dbReference type="AlphaFoldDB" id="A0AA44CAY7"/>
<dbReference type="InterPro" id="IPR050287">
    <property type="entry name" value="MTA/SAH_deaminase"/>
</dbReference>
<evidence type="ECO:0000313" key="4">
    <source>
        <dbReference type="EMBL" id="NHT76655.1"/>
    </source>
</evidence>
<evidence type="ECO:0000259" key="3">
    <source>
        <dbReference type="Pfam" id="PF01979"/>
    </source>
</evidence>
<accession>A0AA44CAY7</accession>
<name>A0AA44CAY7_9HYPH</name>
<dbReference type="SUPFAM" id="SSF51338">
    <property type="entry name" value="Composite domain of metallo-dependent hydrolases"/>
    <property type="match status" value="1"/>
</dbReference>
<gene>
    <name evidence="4" type="ORF">G8E10_12985</name>
</gene>
<dbReference type="InterPro" id="IPR032466">
    <property type="entry name" value="Metal_Hydrolase"/>
</dbReference>
<evidence type="ECO:0000256" key="2">
    <source>
        <dbReference type="ARBA" id="ARBA00022801"/>
    </source>
</evidence>
<keyword evidence="5" id="KW-1185">Reference proteome</keyword>
<dbReference type="Proteomes" id="UP001155840">
    <property type="component" value="Unassembled WGS sequence"/>
</dbReference>
<comment type="caution">
    <text evidence="4">The sequence shown here is derived from an EMBL/GenBank/DDBJ whole genome shotgun (WGS) entry which is preliminary data.</text>
</comment>
<protein>
    <submittedName>
        <fullName evidence="4">Amidohydrolase</fullName>
    </submittedName>
</protein>
<dbReference type="EMBL" id="JAANCM010000006">
    <property type="protein sequence ID" value="NHT76655.1"/>
    <property type="molecule type" value="Genomic_DNA"/>
</dbReference>
<keyword evidence="2" id="KW-0378">Hydrolase</keyword>
<evidence type="ECO:0000256" key="1">
    <source>
        <dbReference type="ARBA" id="ARBA00006745"/>
    </source>
</evidence>